<feature type="compositionally biased region" description="Low complexity" evidence="1">
    <location>
        <begin position="253"/>
        <end position="270"/>
    </location>
</feature>
<feature type="compositionally biased region" description="Polar residues" evidence="1">
    <location>
        <begin position="52"/>
        <end position="76"/>
    </location>
</feature>
<feature type="compositionally biased region" description="Basic and acidic residues" evidence="1">
    <location>
        <begin position="79"/>
        <end position="89"/>
    </location>
</feature>
<feature type="region of interest" description="Disordered" evidence="1">
    <location>
        <begin position="333"/>
        <end position="400"/>
    </location>
</feature>
<sequence>MLAPAHLPSPVRDPLEDLQNLQSRPHTSKRGKSAKPSSKPLDPRSYVLNGYSRPQTTTGRHVRNSSHTASVGTPFQSAGRRENSPHRYGDTADQQVELLSAVDCARVGLGLPIFQRHDLLSTSTPGDEHHHTHEKIDGELYDPYVYGKGEDAVEIDATKLFKLTERLLSVRAPPKDMINDVIWEEKQHDTRLYDGWDTDPLDGLISKGDRKTAIQFHVGKADMSDEEQHGEFMKCVDRCILRGRSAATARAMSAARTSRSSSPTTRAGSSLSTACKKDKRSAADIKAERAARLAALATPKHRAASAPLKPGARDAVIKKVAPPTPTAIATLKRATSAATVISSRRASVAMSRRASSASSLPQSRRASLAPSLSTPTTPKKPPRPATAPHSRTTHDRPPLSRDEAMYVLKYLQTNPHFKKSLQTQAPSLEYYQQHASAHDQVWNPKAFSVGRFILDYTRMASKLFDPARMRRGAPTLLSSPSQSHTGALTQPAPPTTTTSSDPSDSQRRAPPPPRSRTRPPRRTRSGG</sequence>
<feature type="compositionally biased region" description="Polar residues" evidence="1">
    <location>
        <begin position="476"/>
        <end position="488"/>
    </location>
</feature>
<feature type="region of interest" description="Disordered" evidence="1">
    <location>
        <begin position="1"/>
        <end position="89"/>
    </location>
</feature>
<evidence type="ECO:0000313" key="2">
    <source>
        <dbReference type="EMBL" id="KAJ3038873.1"/>
    </source>
</evidence>
<dbReference type="EMBL" id="JADGJD010001688">
    <property type="protein sequence ID" value="KAJ3038873.1"/>
    <property type="molecule type" value="Genomic_DNA"/>
</dbReference>
<dbReference type="AlphaFoldDB" id="A0AAD5X0A8"/>
<name>A0AAD5X0A8_9FUNG</name>
<feature type="compositionally biased region" description="Low complexity" evidence="1">
    <location>
        <begin position="342"/>
        <end position="377"/>
    </location>
</feature>
<reference evidence="2" key="1">
    <citation type="submission" date="2020-05" db="EMBL/GenBank/DDBJ databases">
        <title>Phylogenomic resolution of chytrid fungi.</title>
        <authorList>
            <person name="Stajich J.E."/>
            <person name="Amses K."/>
            <person name="Simmons R."/>
            <person name="Seto K."/>
            <person name="Myers J."/>
            <person name="Bonds A."/>
            <person name="Quandt C.A."/>
            <person name="Barry K."/>
            <person name="Liu P."/>
            <person name="Grigoriev I."/>
            <person name="Longcore J.E."/>
            <person name="James T.Y."/>
        </authorList>
    </citation>
    <scope>NUCLEOTIDE SEQUENCE</scope>
    <source>
        <strain evidence="2">JEL0318</strain>
    </source>
</reference>
<dbReference type="Proteomes" id="UP001212841">
    <property type="component" value="Unassembled WGS sequence"/>
</dbReference>
<feature type="region of interest" description="Disordered" evidence="1">
    <location>
        <begin position="472"/>
        <end position="527"/>
    </location>
</feature>
<accession>A0AAD5X0A8</accession>
<keyword evidence="3" id="KW-1185">Reference proteome</keyword>
<evidence type="ECO:0000256" key="1">
    <source>
        <dbReference type="SAM" id="MobiDB-lite"/>
    </source>
</evidence>
<proteinExistence type="predicted"/>
<feature type="compositionally biased region" description="Basic residues" evidence="1">
    <location>
        <begin position="515"/>
        <end position="527"/>
    </location>
</feature>
<organism evidence="2 3">
    <name type="scientific">Rhizophlyctis rosea</name>
    <dbReference type="NCBI Taxonomy" id="64517"/>
    <lineage>
        <taxon>Eukaryota</taxon>
        <taxon>Fungi</taxon>
        <taxon>Fungi incertae sedis</taxon>
        <taxon>Chytridiomycota</taxon>
        <taxon>Chytridiomycota incertae sedis</taxon>
        <taxon>Chytridiomycetes</taxon>
        <taxon>Rhizophlyctidales</taxon>
        <taxon>Rhizophlyctidaceae</taxon>
        <taxon>Rhizophlyctis</taxon>
    </lineage>
</organism>
<evidence type="ECO:0000313" key="3">
    <source>
        <dbReference type="Proteomes" id="UP001212841"/>
    </source>
</evidence>
<feature type="region of interest" description="Disordered" evidence="1">
    <location>
        <begin position="253"/>
        <end position="281"/>
    </location>
</feature>
<protein>
    <submittedName>
        <fullName evidence="2">Uncharacterized protein</fullName>
    </submittedName>
</protein>
<feature type="non-terminal residue" evidence="2">
    <location>
        <position position="527"/>
    </location>
</feature>
<gene>
    <name evidence="2" type="ORF">HK097_003001</name>
</gene>
<comment type="caution">
    <text evidence="2">The sequence shown here is derived from an EMBL/GenBank/DDBJ whole genome shotgun (WGS) entry which is preliminary data.</text>
</comment>